<protein>
    <recommendedName>
        <fullName evidence="1">Ig-like domain-containing protein</fullName>
    </recommendedName>
</protein>
<dbReference type="GO" id="GO:0050808">
    <property type="term" value="P:synapse organization"/>
    <property type="evidence" value="ECO:0007669"/>
    <property type="project" value="TreeGrafter"/>
</dbReference>
<dbReference type="PANTHER" id="PTHR23279">
    <property type="entry name" value="DEFECTIVE PROBOSCIS EXTENSION RESPONSE DPR -RELATED"/>
    <property type="match status" value="1"/>
</dbReference>
<dbReference type="CDD" id="cd00096">
    <property type="entry name" value="Ig"/>
    <property type="match status" value="1"/>
</dbReference>
<dbReference type="AlphaFoldDB" id="N6TST6"/>
<dbReference type="InterPro" id="IPR007110">
    <property type="entry name" value="Ig-like_dom"/>
</dbReference>
<feature type="non-terminal residue" evidence="2">
    <location>
        <position position="1"/>
    </location>
</feature>
<dbReference type="STRING" id="77166.N6TST6"/>
<dbReference type="EMBL" id="KB631669">
    <property type="protein sequence ID" value="ERL85212.1"/>
    <property type="molecule type" value="Genomic_DNA"/>
</dbReference>
<dbReference type="Pfam" id="PF13927">
    <property type="entry name" value="Ig_3"/>
    <property type="match status" value="1"/>
</dbReference>
<dbReference type="SMART" id="SM00409">
    <property type="entry name" value="IG"/>
    <property type="match status" value="1"/>
</dbReference>
<feature type="domain" description="Ig-like" evidence="1">
    <location>
        <begin position="1"/>
        <end position="71"/>
    </location>
</feature>
<evidence type="ECO:0000313" key="4">
    <source>
        <dbReference type="Proteomes" id="UP000030742"/>
    </source>
</evidence>
<evidence type="ECO:0000313" key="3">
    <source>
        <dbReference type="EMBL" id="ERL85212.1"/>
    </source>
</evidence>
<sequence length="208" mass="23327">VTWTQRRNENINILTVGRNTHSKDERFHLAFRYPNNYRLQISYVTRRDEGMYECQVATHPPKVKKTFLEISAPEVKIVDESIREVHERYYYEGSSLLLTCLATSVGFSENEPDTDIISWKHGENLLSEGSRLNVTAETSSAVSTLTITPLEKIHSGNYTCSVGNLAETTVAVHVLNGELPAAVQTAGVHFKSSNSFLLLVIATLWSLL</sequence>
<dbReference type="OrthoDB" id="6354602at2759"/>
<dbReference type="GO" id="GO:0032589">
    <property type="term" value="C:neuron projection membrane"/>
    <property type="evidence" value="ECO:0007669"/>
    <property type="project" value="TreeGrafter"/>
</dbReference>
<dbReference type="SUPFAM" id="SSF48726">
    <property type="entry name" value="Immunoglobulin"/>
    <property type="match status" value="2"/>
</dbReference>
<dbReference type="PROSITE" id="PS50835">
    <property type="entry name" value="IG_LIKE"/>
    <property type="match status" value="2"/>
</dbReference>
<evidence type="ECO:0000259" key="1">
    <source>
        <dbReference type="PROSITE" id="PS50835"/>
    </source>
</evidence>
<dbReference type="InterPro" id="IPR013783">
    <property type="entry name" value="Ig-like_fold"/>
</dbReference>
<dbReference type="Gene3D" id="2.60.40.10">
    <property type="entry name" value="Immunoglobulins"/>
    <property type="match status" value="2"/>
</dbReference>
<feature type="domain" description="Ig-like" evidence="1">
    <location>
        <begin position="73"/>
        <end position="171"/>
    </location>
</feature>
<dbReference type="OMA" id="CIATHIE"/>
<feature type="non-terminal residue" evidence="2">
    <location>
        <position position="208"/>
    </location>
</feature>
<proteinExistence type="predicted"/>
<dbReference type="InterPro" id="IPR003599">
    <property type="entry name" value="Ig_sub"/>
</dbReference>
<evidence type="ECO:0000313" key="2">
    <source>
        <dbReference type="EMBL" id="ENN81098.1"/>
    </source>
</evidence>
<organism evidence="2">
    <name type="scientific">Dendroctonus ponderosae</name>
    <name type="common">Mountain pine beetle</name>
    <dbReference type="NCBI Taxonomy" id="77166"/>
    <lineage>
        <taxon>Eukaryota</taxon>
        <taxon>Metazoa</taxon>
        <taxon>Ecdysozoa</taxon>
        <taxon>Arthropoda</taxon>
        <taxon>Hexapoda</taxon>
        <taxon>Insecta</taxon>
        <taxon>Pterygota</taxon>
        <taxon>Neoptera</taxon>
        <taxon>Endopterygota</taxon>
        <taxon>Coleoptera</taxon>
        <taxon>Polyphaga</taxon>
        <taxon>Cucujiformia</taxon>
        <taxon>Curculionidae</taxon>
        <taxon>Scolytinae</taxon>
        <taxon>Dendroctonus</taxon>
    </lineage>
</organism>
<accession>N6TST6</accession>
<dbReference type="Proteomes" id="UP000030742">
    <property type="component" value="Unassembled WGS sequence"/>
</dbReference>
<dbReference type="EMBL" id="KB740193">
    <property type="protein sequence ID" value="ENN81098.1"/>
    <property type="molecule type" value="Genomic_DNA"/>
</dbReference>
<dbReference type="InterPro" id="IPR037448">
    <property type="entry name" value="Zig-8"/>
</dbReference>
<dbReference type="HOGENOM" id="CLU_046341_6_1_1"/>
<gene>
    <name evidence="3" type="ORF">D910_02633</name>
    <name evidence="2" type="ORF">YQE_02466</name>
</gene>
<dbReference type="PANTHER" id="PTHR23279:SF3">
    <property type="entry name" value="DEFECTIVE PROBOSCIS EXTENSION RESPONSE 18"/>
    <property type="match status" value="1"/>
</dbReference>
<name>N6TST6_DENPD</name>
<reference evidence="2 4" key="1">
    <citation type="journal article" date="2013" name="Genome Biol.">
        <title>Draft genome of the mountain pine beetle, Dendroctonus ponderosae Hopkins, a major forest pest.</title>
        <authorList>
            <person name="Keeling C.I."/>
            <person name="Yuen M.M."/>
            <person name="Liao N.Y."/>
            <person name="Docking T.R."/>
            <person name="Chan S.K."/>
            <person name="Taylor G.A."/>
            <person name="Palmquist D.L."/>
            <person name="Jackman S.D."/>
            <person name="Nguyen A."/>
            <person name="Li M."/>
            <person name="Henderson H."/>
            <person name="Janes J.K."/>
            <person name="Zhao Y."/>
            <person name="Pandoh P."/>
            <person name="Moore R."/>
            <person name="Sperling F.A."/>
            <person name="Huber D.P."/>
            <person name="Birol I."/>
            <person name="Jones S.J."/>
            <person name="Bohlmann J."/>
        </authorList>
    </citation>
    <scope>NUCLEOTIDE SEQUENCE</scope>
</reference>
<dbReference type="InterPro" id="IPR036179">
    <property type="entry name" value="Ig-like_dom_sf"/>
</dbReference>